<reference evidence="1" key="2">
    <citation type="submission" date="2020-11" db="EMBL/GenBank/DDBJ databases">
        <authorList>
            <person name="McCartney M.A."/>
            <person name="Auch B."/>
            <person name="Kono T."/>
            <person name="Mallez S."/>
            <person name="Becker A."/>
            <person name="Gohl D.M."/>
            <person name="Silverstein K.A.T."/>
            <person name="Koren S."/>
            <person name="Bechman K.B."/>
            <person name="Herman A."/>
            <person name="Abrahante J.E."/>
            <person name="Garbe J."/>
        </authorList>
    </citation>
    <scope>NUCLEOTIDE SEQUENCE</scope>
    <source>
        <strain evidence="1">Duluth1</strain>
        <tissue evidence="1">Whole animal</tissue>
    </source>
</reference>
<dbReference type="Proteomes" id="UP000828390">
    <property type="component" value="Unassembled WGS sequence"/>
</dbReference>
<dbReference type="EMBL" id="JAIWYP010000001">
    <property type="protein sequence ID" value="KAH3883548.1"/>
    <property type="molecule type" value="Genomic_DNA"/>
</dbReference>
<name>A0A9D4MTR9_DREPO</name>
<gene>
    <name evidence="1" type="ORF">DPMN_007507</name>
</gene>
<evidence type="ECO:0000313" key="1">
    <source>
        <dbReference type="EMBL" id="KAH3883548.1"/>
    </source>
</evidence>
<protein>
    <submittedName>
        <fullName evidence="1">Uncharacterized protein</fullName>
    </submittedName>
</protein>
<organism evidence="1 2">
    <name type="scientific">Dreissena polymorpha</name>
    <name type="common">Zebra mussel</name>
    <name type="synonym">Mytilus polymorpha</name>
    <dbReference type="NCBI Taxonomy" id="45954"/>
    <lineage>
        <taxon>Eukaryota</taxon>
        <taxon>Metazoa</taxon>
        <taxon>Spiralia</taxon>
        <taxon>Lophotrochozoa</taxon>
        <taxon>Mollusca</taxon>
        <taxon>Bivalvia</taxon>
        <taxon>Autobranchia</taxon>
        <taxon>Heteroconchia</taxon>
        <taxon>Euheterodonta</taxon>
        <taxon>Imparidentia</taxon>
        <taxon>Neoheterodontei</taxon>
        <taxon>Myida</taxon>
        <taxon>Dreissenoidea</taxon>
        <taxon>Dreissenidae</taxon>
        <taxon>Dreissena</taxon>
    </lineage>
</organism>
<keyword evidence="2" id="KW-1185">Reference proteome</keyword>
<reference evidence="1" key="1">
    <citation type="journal article" date="2019" name="bioRxiv">
        <title>The Genome of the Zebra Mussel, Dreissena polymorpha: A Resource for Invasive Species Research.</title>
        <authorList>
            <person name="McCartney M.A."/>
            <person name="Auch B."/>
            <person name="Kono T."/>
            <person name="Mallez S."/>
            <person name="Zhang Y."/>
            <person name="Obille A."/>
            <person name="Becker A."/>
            <person name="Abrahante J.E."/>
            <person name="Garbe J."/>
            <person name="Badalamenti J.P."/>
            <person name="Herman A."/>
            <person name="Mangelson H."/>
            <person name="Liachko I."/>
            <person name="Sullivan S."/>
            <person name="Sone E.D."/>
            <person name="Koren S."/>
            <person name="Silverstein K.A.T."/>
            <person name="Beckman K.B."/>
            <person name="Gohl D.M."/>
        </authorList>
    </citation>
    <scope>NUCLEOTIDE SEQUENCE</scope>
    <source>
        <strain evidence="1">Duluth1</strain>
        <tissue evidence="1">Whole animal</tissue>
    </source>
</reference>
<proteinExistence type="predicted"/>
<sequence>MLLLQVYDLSTGGQFPGSQDGCPREDAACGEAECGNGQCEATGVAGSQLTGTCVCKPGWRTSTSQKCDTGNYRDYFMQKSVGRIGAFILFLT</sequence>
<evidence type="ECO:0000313" key="2">
    <source>
        <dbReference type="Proteomes" id="UP000828390"/>
    </source>
</evidence>
<comment type="caution">
    <text evidence="1">The sequence shown here is derived from an EMBL/GenBank/DDBJ whole genome shotgun (WGS) entry which is preliminary data.</text>
</comment>
<accession>A0A9D4MTR9</accession>
<dbReference type="AlphaFoldDB" id="A0A9D4MTR9"/>